<dbReference type="EMBL" id="BAABLW010000005">
    <property type="protein sequence ID" value="GAA4916335.1"/>
    <property type="molecule type" value="Genomic_DNA"/>
</dbReference>
<evidence type="ECO:0000256" key="2">
    <source>
        <dbReference type="ARBA" id="ARBA00035108"/>
    </source>
</evidence>
<evidence type="ECO:0000313" key="5">
    <source>
        <dbReference type="Proteomes" id="UP001500368"/>
    </source>
</evidence>
<proteinExistence type="inferred from homology"/>
<evidence type="ECO:0000256" key="3">
    <source>
        <dbReference type="ARBA" id="ARBA00035643"/>
    </source>
</evidence>
<keyword evidence="1" id="KW-0304">Gas vesicle</keyword>
<evidence type="ECO:0000256" key="1">
    <source>
        <dbReference type="ARBA" id="ARBA00022987"/>
    </source>
</evidence>
<evidence type="ECO:0008006" key="6">
    <source>
        <dbReference type="Google" id="ProtNLM"/>
    </source>
</evidence>
<sequence length="250" mass="27388">MSEQTPETAEQYLYGIVPAEAQLPSGLVGVHDQPVRLKKHGQVAAVLSATDPVEALGTPEDLLAHTRVLDSLGSSGPVLPLAFGTLVPDEQVLVTDVLEPQQDAYYAGLQDIAGHCQYTVTVTFDRETLLREVLDEVPEAADLREAIAGTTEDQTRPQRIRLGELMVNAFEARQPAAADPVLDRLDEAAARMVVHERRQPDDVAETAVLVANEQTHAFEQTVEELAQKYHPRLRFRLLGPQAPYDFVPVG</sequence>
<dbReference type="PANTHER" id="PTHR36852">
    <property type="entry name" value="PROTEIN GVPL 2"/>
    <property type="match status" value="1"/>
</dbReference>
<evidence type="ECO:0000313" key="4">
    <source>
        <dbReference type="EMBL" id="GAA4916335.1"/>
    </source>
</evidence>
<gene>
    <name evidence="4" type="ORF">GCM10025790_09420</name>
</gene>
<organism evidence="4 5">
    <name type="scientific">Nesterenkonia rhizosphaerae</name>
    <dbReference type="NCBI Taxonomy" id="1348272"/>
    <lineage>
        <taxon>Bacteria</taxon>
        <taxon>Bacillati</taxon>
        <taxon>Actinomycetota</taxon>
        <taxon>Actinomycetes</taxon>
        <taxon>Micrococcales</taxon>
        <taxon>Micrococcaceae</taxon>
        <taxon>Nesterenkonia</taxon>
    </lineage>
</organism>
<name>A0ABP9FUR0_9MICC</name>
<dbReference type="InterPro" id="IPR009430">
    <property type="entry name" value="GvpL/GvpF"/>
</dbReference>
<dbReference type="RefSeq" id="WP_345476920.1">
    <property type="nucleotide sequence ID" value="NZ_BAABLW010000005.1"/>
</dbReference>
<accession>A0ABP9FUR0</accession>
<keyword evidence="5" id="KW-1185">Reference proteome</keyword>
<protein>
    <recommendedName>
        <fullName evidence="6">Gas vesicle protein GvpFL</fullName>
    </recommendedName>
</protein>
<dbReference type="PANTHER" id="PTHR36852:SF1">
    <property type="entry name" value="PROTEIN GVPL 2"/>
    <property type="match status" value="1"/>
</dbReference>
<reference evidence="5" key="1">
    <citation type="journal article" date="2019" name="Int. J. Syst. Evol. Microbiol.">
        <title>The Global Catalogue of Microorganisms (GCM) 10K type strain sequencing project: providing services to taxonomists for standard genome sequencing and annotation.</title>
        <authorList>
            <consortium name="The Broad Institute Genomics Platform"/>
            <consortium name="The Broad Institute Genome Sequencing Center for Infectious Disease"/>
            <person name="Wu L."/>
            <person name="Ma J."/>
        </authorList>
    </citation>
    <scope>NUCLEOTIDE SEQUENCE [LARGE SCALE GENOMIC DNA]</scope>
    <source>
        <strain evidence="5">JCM 19129</strain>
    </source>
</reference>
<dbReference type="Proteomes" id="UP001500368">
    <property type="component" value="Unassembled WGS sequence"/>
</dbReference>
<comment type="caution">
    <text evidence="4">The sequence shown here is derived from an EMBL/GenBank/DDBJ whole genome shotgun (WGS) entry which is preliminary data.</text>
</comment>
<dbReference type="Pfam" id="PF06386">
    <property type="entry name" value="GvpL_GvpF"/>
    <property type="match status" value="1"/>
</dbReference>
<comment type="subcellular location">
    <subcellularLocation>
        <location evidence="2">Gas vesicle</location>
    </subcellularLocation>
</comment>
<comment type="similarity">
    <text evidence="3">Belongs to the gas vesicle GvpF/GvpL family.</text>
</comment>